<evidence type="ECO:0000256" key="5">
    <source>
        <dbReference type="ARBA" id="ARBA00022692"/>
    </source>
</evidence>
<keyword evidence="5 10" id="KW-0812">Transmembrane</keyword>
<keyword evidence="7 10" id="KW-1133">Transmembrane helix</keyword>
<keyword evidence="8" id="KW-0333">Golgi apparatus</keyword>
<evidence type="ECO:0000256" key="2">
    <source>
        <dbReference type="ARBA" id="ARBA00008661"/>
    </source>
</evidence>
<accession>A0ABM0JTU4</accession>
<evidence type="ECO:0000256" key="10">
    <source>
        <dbReference type="SAM" id="Phobius"/>
    </source>
</evidence>
<keyword evidence="3" id="KW-0328">Glycosyltransferase</keyword>
<dbReference type="RefSeq" id="XP_005101336.1">
    <property type="nucleotide sequence ID" value="XM_005101279.3"/>
</dbReference>
<dbReference type="Pfam" id="PF01762">
    <property type="entry name" value="Galactosyl_T"/>
    <property type="match status" value="1"/>
</dbReference>
<reference evidence="12" key="1">
    <citation type="submission" date="2025-08" db="UniProtKB">
        <authorList>
            <consortium name="RefSeq"/>
        </authorList>
    </citation>
    <scope>IDENTIFICATION</scope>
</reference>
<proteinExistence type="inferred from homology"/>
<organism evidence="11 12">
    <name type="scientific">Aplysia californica</name>
    <name type="common">California sea hare</name>
    <dbReference type="NCBI Taxonomy" id="6500"/>
    <lineage>
        <taxon>Eukaryota</taxon>
        <taxon>Metazoa</taxon>
        <taxon>Spiralia</taxon>
        <taxon>Lophotrochozoa</taxon>
        <taxon>Mollusca</taxon>
        <taxon>Gastropoda</taxon>
        <taxon>Heterobranchia</taxon>
        <taxon>Euthyneura</taxon>
        <taxon>Tectipleura</taxon>
        <taxon>Aplysiida</taxon>
        <taxon>Aplysioidea</taxon>
        <taxon>Aplysiidae</taxon>
        <taxon>Aplysia</taxon>
    </lineage>
</organism>
<evidence type="ECO:0000256" key="1">
    <source>
        <dbReference type="ARBA" id="ARBA00004323"/>
    </source>
</evidence>
<keyword evidence="6" id="KW-0735">Signal-anchor</keyword>
<dbReference type="Gene3D" id="3.90.550.50">
    <property type="match status" value="1"/>
</dbReference>
<protein>
    <submittedName>
        <fullName evidence="12">Uncharacterized protein LOC101848664</fullName>
    </submittedName>
</protein>
<evidence type="ECO:0000256" key="6">
    <source>
        <dbReference type="ARBA" id="ARBA00022968"/>
    </source>
</evidence>
<comment type="subcellular location">
    <subcellularLocation>
        <location evidence="1">Golgi apparatus membrane</location>
        <topology evidence="1">Single-pass type II membrane protein</topology>
    </subcellularLocation>
</comment>
<dbReference type="PANTHER" id="PTHR11214:SF3">
    <property type="entry name" value="BETA-1,3-GALACTOSYLTRANSFERASE 6"/>
    <property type="match status" value="1"/>
</dbReference>
<dbReference type="Proteomes" id="UP000694888">
    <property type="component" value="Unplaced"/>
</dbReference>
<name>A0ABM0JTU4_APLCA</name>
<gene>
    <name evidence="12" type="primary">LOC101848664</name>
</gene>
<evidence type="ECO:0000313" key="12">
    <source>
        <dbReference type="RefSeq" id="XP_005101336.1"/>
    </source>
</evidence>
<evidence type="ECO:0000256" key="8">
    <source>
        <dbReference type="ARBA" id="ARBA00023034"/>
    </source>
</evidence>
<keyword evidence="9 10" id="KW-0472">Membrane</keyword>
<keyword evidence="4" id="KW-0808">Transferase</keyword>
<dbReference type="PANTHER" id="PTHR11214">
    <property type="entry name" value="BETA-1,3-N-ACETYLGLUCOSAMINYLTRANSFERASE"/>
    <property type="match status" value="1"/>
</dbReference>
<evidence type="ECO:0000256" key="4">
    <source>
        <dbReference type="ARBA" id="ARBA00022679"/>
    </source>
</evidence>
<evidence type="ECO:0000313" key="11">
    <source>
        <dbReference type="Proteomes" id="UP000694888"/>
    </source>
</evidence>
<dbReference type="InterPro" id="IPR002659">
    <property type="entry name" value="Glyco_trans_31"/>
</dbReference>
<evidence type="ECO:0000256" key="3">
    <source>
        <dbReference type="ARBA" id="ARBA00022676"/>
    </source>
</evidence>
<keyword evidence="11" id="KW-1185">Reference proteome</keyword>
<feature type="transmembrane region" description="Helical" evidence="10">
    <location>
        <begin position="20"/>
        <end position="38"/>
    </location>
</feature>
<sequence length="517" mass="59831">MEGQYSRILSLVKFLSLRKVVFGALFLFIVVLAVLYTMSRNTTLKSSEKWRSHKSAASRLHSSRKRIMLLNGTALGEDWLLAAVDKLPFKAMTPSSLLLEDLYFTPNYNIQEDYSDGALLEPKESCPPSPELIILVPSEPKSFSLRRTIRETWGSVGRGKKTWPWRVFNMHICLIFVVGVEGKGLKTDEINFIQEREDRTIIQKEKSKKITELPVEWVNSKVAPDKFIYYDEKQKRDVLHIHTTRRFTPSLFQSKKKFIIHPSTRENYQASKNNFKVKNNNRKINQFMGKRIRRSRGASNVRIARVNNRKMQQNNIKSILQESERFNDILQFDTVDSYRNLTRKLMLGLQWATKHIQGIKYIMKADQDVFVNIPLVATFLRKYGEENSIYGNIYANSWVERTGRWAVPESAVPIPKYPIYAAGNAYIISVDAIELVLNMSAHFPYVTVEDAFITGILPSVCGVNRINVAGFTRWTESQPDPCDFVNDRRYVGNNYTEHSFRITWRDLIDRGSGRCEE</sequence>
<evidence type="ECO:0000256" key="7">
    <source>
        <dbReference type="ARBA" id="ARBA00022989"/>
    </source>
</evidence>
<dbReference type="GeneID" id="101848664"/>
<evidence type="ECO:0000256" key="9">
    <source>
        <dbReference type="ARBA" id="ARBA00023136"/>
    </source>
</evidence>
<comment type="similarity">
    <text evidence="2">Belongs to the glycosyltransferase 31 family.</text>
</comment>